<proteinExistence type="predicted"/>
<evidence type="ECO:0000313" key="2">
    <source>
        <dbReference type="EnsemblMetazoa" id="AMIN014322-PA"/>
    </source>
</evidence>
<reference evidence="3" key="1">
    <citation type="submission" date="2013-03" db="EMBL/GenBank/DDBJ databases">
        <title>The Genome Sequence of Anopheles minimus MINIMUS1.</title>
        <authorList>
            <consortium name="The Broad Institute Genomics Platform"/>
            <person name="Neafsey D.E."/>
            <person name="Walton C."/>
            <person name="Walker B."/>
            <person name="Young S.K."/>
            <person name="Zeng Q."/>
            <person name="Gargeya S."/>
            <person name="Fitzgerald M."/>
            <person name="Haas B."/>
            <person name="Abouelleil A."/>
            <person name="Allen A.W."/>
            <person name="Alvarado L."/>
            <person name="Arachchi H.M."/>
            <person name="Berlin A.M."/>
            <person name="Chapman S.B."/>
            <person name="Gainer-Dewar J."/>
            <person name="Goldberg J."/>
            <person name="Griggs A."/>
            <person name="Gujja S."/>
            <person name="Hansen M."/>
            <person name="Howarth C."/>
            <person name="Imamovic A."/>
            <person name="Ireland A."/>
            <person name="Larimer J."/>
            <person name="McCowan C."/>
            <person name="Murphy C."/>
            <person name="Pearson M."/>
            <person name="Poon T.W."/>
            <person name="Priest M."/>
            <person name="Roberts A."/>
            <person name="Saif S."/>
            <person name="Shea T."/>
            <person name="Sisk P."/>
            <person name="Sykes S."/>
            <person name="Wortman J."/>
            <person name="Nusbaum C."/>
            <person name="Birren B."/>
        </authorList>
    </citation>
    <scope>NUCLEOTIDE SEQUENCE [LARGE SCALE GENOMIC DNA]</scope>
    <source>
        <strain evidence="3">MINIMUS1</strain>
    </source>
</reference>
<keyword evidence="1" id="KW-0812">Transmembrane</keyword>
<protein>
    <submittedName>
        <fullName evidence="2">Uncharacterized protein</fullName>
    </submittedName>
</protein>
<evidence type="ECO:0000313" key="3">
    <source>
        <dbReference type="Proteomes" id="UP000075920"/>
    </source>
</evidence>
<dbReference type="EnsemblMetazoa" id="AMIN014322-RA">
    <property type="protein sequence ID" value="AMIN014322-PA"/>
    <property type="gene ID" value="AMIN014322"/>
</dbReference>
<reference evidence="2" key="2">
    <citation type="submission" date="2020-05" db="UniProtKB">
        <authorList>
            <consortium name="EnsemblMetazoa"/>
        </authorList>
    </citation>
    <scope>IDENTIFICATION</scope>
    <source>
        <strain evidence="2">MINIMUS1</strain>
    </source>
</reference>
<dbReference type="VEuPathDB" id="VectorBase:AMIN014322"/>
<keyword evidence="1" id="KW-0472">Membrane</keyword>
<feature type="transmembrane region" description="Helical" evidence="1">
    <location>
        <begin position="7"/>
        <end position="27"/>
    </location>
</feature>
<keyword evidence="3" id="KW-1185">Reference proteome</keyword>
<keyword evidence="1" id="KW-1133">Transmembrane helix</keyword>
<sequence>MSQGRRATALVCVTVLVRHLFFFALFLSTSSERVDGTVLFHRSCWDTNTNQTTLMYQRSQDLSNRRKESFFFLFSISAY</sequence>
<organism evidence="2 3">
    <name type="scientific">Anopheles minimus</name>
    <dbReference type="NCBI Taxonomy" id="112268"/>
    <lineage>
        <taxon>Eukaryota</taxon>
        <taxon>Metazoa</taxon>
        <taxon>Ecdysozoa</taxon>
        <taxon>Arthropoda</taxon>
        <taxon>Hexapoda</taxon>
        <taxon>Insecta</taxon>
        <taxon>Pterygota</taxon>
        <taxon>Neoptera</taxon>
        <taxon>Endopterygota</taxon>
        <taxon>Diptera</taxon>
        <taxon>Nematocera</taxon>
        <taxon>Culicoidea</taxon>
        <taxon>Culicidae</taxon>
        <taxon>Anophelinae</taxon>
        <taxon>Anopheles</taxon>
    </lineage>
</organism>
<evidence type="ECO:0000256" key="1">
    <source>
        <dbReference type="SAM" id="Phobius"/>
    </source>
</evidence>
<name>A0A182WNP4_9DIPT</name>
<dbReference type="Proteomes" id="UP000075920">
    <property type="component" value="Unassembled WGS sequence"/>
</dbReference>
<dbReference type="AlphaFoldDB" id="A0A182WNP4"/>
<accession>A0A182WNP4</accession>